<dbReference type="OrthoDB" id="5948173at2759"/>
<keyword evidence="1" id="KW-1133">Transmembrane helix</keyword>
<dbReference type="AlphaFoldDB" id="A0A016VTP2"/>
<accession>A0A016VTP2</accession>
<dbReference type="PANTHER" id="PTHR31362:SF0">
    <property type="entry name" value="EXOSTOSIN DOMAIN-CONTAINING PROTEIN-RELATED"/>
    <property type="match status" value="1"/>
</dbReference>
<dbReference type="STRING" id="53326.A0A016VTP2"/>
<sequence length="656" mass="75434">MKENIMSIFMALLFLAVVFVCIYNYKIGSRWRLAMNLSTKKSDLTLSSKWIVVSCRNCSYEEIKYWANVSGWEVLVVGATKVPKGWPRSGVHFLGVDEQESLGYRISKNLPHTANSLKNIGYLYAIEQGAEWIYDTDSSILPYGLGLEQFDYTDEVSGDRFGCNHTERFSRPILFNPYRFFGKDHMWPRGFPLKYLQDHTNGPDRYCLCHKMRTAAVQHGLIHGNSDTDAIYRGIYIDTGRIVEFLDKWECVQEEISVCMILLAEEFRNGGFWNNGDDELVKDWIHDLKSIGYQFPTRGNHTEYTVCEDIRGANCRRANVEFEAETSITAILDVLMKMPSPRQLAKSHAENRVLTDLEKSVLVITSNYPWNRTIGVLQRMYQPFFGLTIFCGPWFPEKYDDGAGEFPKMLHPFNYIHLTPTEMNKGYAAYYCLAKVKELRLTNVLGYYVMADDATFNFWNGIKPHRVMHPSGNLHHKADGWWNRPNGMEAALAARELFEQKYKFDPSVQAIWQQFERGLKLNNETTGNVSHVLTTADGWCVSDLYYIPSTGLDYYAGLMEVFFEANLFHEIAISKYLRSVPHERLNRSQFDHLYGPGGRSAWYKNYNGNLVMIHPIKLSFLGDVKQRKLFCDSVLVAFSQNLFGGDGNNATSEWNG</sequence>
<dbReference type="InterPro" id="IPR005049">
    <property type="entry name" value="STL-like"/>
</dbReference>
<evidence type="ECO:0000313" key="3">
    <source>
        <dbReference type="Proteomes" id="UP000024635"/>
    </source>
</evidence>
<proteinExistence type="predicted"/>
<comment type="caution">
    <text evidence="2">The sequence shown here is derived from an EMBL/GenBank/DDBJ whole genome shotgun (WGS) entry which is preliminary data.</text>
</comment>
<keyword evidence="1" id="KW-0472">Membrane</keyword>
<protein>
    <submittedName>
        <fullName evidence="2">Uncharacterized protein</fullName>
    </submittedName>
</protein>
<dbReference type="Pfam" id="PF03385">
    <property type="entry name" value="STELLO"/>
    <property type="match status" value="2"/>
</dbReference>
<keyword evidence="1" id="KW-0812">Transmembrane</keyword>
<feature type="transmembrane region" description="Helical" evidence="1">
    <location>
        <begin position="6"/>
        <end position="25"/>
    </location>
</feature>
<evidence type="ECO:0000256" key="1">
    <source>
        <dbReference type="SAM" id="Phobius"/>
    </source>
</evidence>
<dbReference type="PANTHER" id="PTHR31362">
    <property type="entry name" value="GLYCOSYLTRANSFERASE STELLO1-RELATED"/>
    <property type="match status" value="1"/>
</dbReference>
<reference evidence="3" key="1">
    <citation type="journal article" date="2015" name="Nat. Genet.">
        <title>The genome and transcriptome of the zoonotic hookworm Ancylostoma ceylanicum identify infection-specific gene families.</title>
        <authorList>
            <person name="Schwarz E.M."/>
            <person name="Hu Y."/>
            <person name="Antoshechkin I."/>
            <person name="Miller M.M."/>
            <person name="Sternberg P.W."/>
            <person name="Aroian R.V."/>
        </authorList>
    </citation>
    <scope>NUCLEOTIDE SEQUENCE</scope>
    <source>
        <strain evidence="3">HY135</strain>
    </source>
</reference>
<keyword evidence="3" id="KW-1185">Reference proteome</keyword>
<name>A0A016VTP2_9BILA</name>
<dbReference type="EMBL" id="JARK01001340">
    <property type="protein sequence ID" value="EYC30954.1"/>
    <property type="molecule type" value="Genomic_DNA"/>
</dbReference>
<gene>
    <name evidence="2" type="primary">Acey_s0004.g1870</name>
    <name evidence="2" type="ORF">Y032_0004g1870</name>
</gene>
<organism evidence="2 3">
    <name type="scientific">Ancylostoma ceylanicum</name>
    <dbReference type="NCBI Taxonomy" id="53326"/>
    <lineage>
        <taxon>Eukaryota</taxon>
        <taxon>Metazoa</taxon>
        <taxon>Ecdysozoa</taxon>
        <taxon>Nematoda</taxon>
        <taxon>Chromadorea</taxon>
        <taxon>Rhabditida</taxon>
        <taxon>Rhabditina</taxon>
        <taxon>Rhabditomorpha</taxon>
        <taxon>Strongyloidea</taxon>
        <taxon>Ancylostomatidae</taxon>
        <taxon>Ancylostomatinae</taxon>
        <taxon>Ancylostoma</taxon>
    </lineage>
</organism>
<dbReference type="Proteomes" id="UP000024635">
    <property type="component" value="Unassembled WGS sequence"/>
</dbReference>
<evidence type="ECO:0000313" key="2">
    <source>
        <dbReference type="EMBL" id="EYC30954.1"/>
    </source>
</evidence>